<dbReference type="SUPFAM" id="SSF54631">
    <property type="entry name" value="CBS-domain pair"/>
    <property type="match status" value="2"/>
</dbReference>
<feature type="domain" description="4Fe-4S ferredoxin-type" evidence="4">
    <location>
        <begin position="3"/>
        <end position="33"/>
    </location>
</feature>
<evidence type="ECO:0000256" key="2">
    <source>
        <dbReference type="PROSITE-ProRule" id="PRU00703"/>
    </source>
</evidence>
<dbReference type="InterPro" id="IPR000644">
    <property type="entry name" value="CBS_dom"/>
</dbReference>
<evidence type="ECO:0000259" key="3">
    <source>
        <dbReference type="PROSITE" id="PS51371"/>
    </source>
</evidence>
<evidence type="ECO:0000259" key="4">
    <source>
        <dbReference type="PROSITE" id="PS51379"/>
    </source>
</evidence>
<organism evidence="5 6">
    <name type="scientific">Acidianus manzaensis</name>
    <dbReference type="NCBI Taxonomy" id="282676"/>
    <lineage>
        <taxon>Archaea</taxon>
        <taxon>Thermoproteota</taxon>
        <taxon>Thermoprotei</taxon>
        <taxon>Sulfolobales</taxon>
        <taxon>Sulfolobaceae</taxon>
        <taxon>Acidianus</taxon>
    </lineage>
</organism>
<name>A0A1W6JZ60_9CREN</name>
<sequence length="330" mass="36897">MDPIVIIDLDRCVGCYMCQKACALAQCIEINSATRFAEVVRPEDCTGCKACERACPYNCIIVLSDENEVPTRAKITLSRVRRFMNKRLITINPNASVKEGAEIMVKEKIGSLIIQGKPMIVTETDLLEAWIHGKERERIINFAKNAITIDSKETVNDALQIMLEYKIGHLPVYENGKLAGVLSITDVLRSLSSTSSLGNSVISVNPKEKIGKYSLKSPVIGIIKIIDVYKILLSENLKAIVVKDMDKVGIISIRDLTKYLSEGKSIEDNIDPRWIKPISANEEMSKAIALMSEHNLRHLPVNDDGELKILSVKEITKHAIWVILNYNTYI</sequence>
<dbReference type="OrthoDB" id="65817at2157"/>
<dbReference type="GeneID" id="41590362"/>
<keyword evidence="1 2" id="KW-0129">CBS domain</keyword>
<dbReference type="PROSITE" id="PS00198">
    <property type="entry name" value="4FE4S_FER_1"/>
    <property type="match status" value="1"/>
</dbReference>
<dbReference type="GO" id="GO:0016491">
    <property type="term" value="F:oxidoreductase activity"/>
    <property type="evidence" value="ECO:0007669"/>
    <property type="project" value="UniProtKB-ARBA"/>
</dbReference>
<dbReference type="Proteomes" id="UP000193404">
    <property type="component" value="Chromosome"/>
</dbReference>
<evidence type="ECO:0000256" key="1">
    <source>
        <dbReference type="ARBA" id="ARBA00023122"/>
    </source>
</evidence>
<dbReference type="InterPro" id="IPR017900">
    <property type="entry name" value="4Fe4S_Fe_S_CS"/>
</dbReference>
<gene>
    <name evidence="5" type="ORF">B6F84_05540</name>
</gene>
<feature type="domain" description="CBS" evidence="3">
    <location>
        <begin position="142"/>
        <end position="197"/>
    </location>
</feature>
<dbReference type="EMBL" id="CP020477">
    <property type="protein sequence ID" value="ARM75549.1"/>
    <property type="molecule type" value="Genomic_DNA"/>
</dbReference>
<dbReference type="Pfam" id="PF00571">
    <property type="entry name" value="CBS"/>
    <property type="match status" value="3"/>
</dbReference>
<dbReference type="PANTHER" id="PTHR43080:SF2">
    <property type="entry name" value="CBS DOMAIN-CONTAINING PROTEIN"/>
    <property type="match status" value="1"/>
</dbReference>
<dbReference type="InterPro" id="IPR046342">
    <property type="entry name" value="CBS_dom_sf"/>
</dbReference>
<dbReference type="AlphaFoldDB" id="A0A1W6JZ60"/>
<feature type="domain" description="4Fe-4S ferredoxin-type" evidence="4">
    <location>
        <begin position="36"/>
        <end position="66"/>
    </location>
</feature>
<keyword evidence="6" id="KW-1185">Reference proteome</keyword>
<dbReference type="PANTHER" id="PTHR43080">
    <property type="entry name" value="CBS DOMAIN-CONTAINING PROTEIN CBSX3, MITOCHONDRIAL"/>
    <property type="match status" value="1"/>
</dbReference>
<dbReference type="InterPro" id="IPR051257">
    <property type="entry name" value="Diverse_CBS-Domain"/>
</dbReference>
<proteinExistence type="predicted"/>
<dbReference type="Pfam" id="PF12838">
    <property type="entry name" value="Fer4_7"/>
    <property type="match status" value="1"/>
</dbReference>
<dbReference type="SUPFAM" id="SSF54862">
    <property type="entry name" value="4Fe-4S ferredoxins"/>
    <property type="match status" value="1"/>
</dbReference>
<dbReference type="Gene3D" id="3.30.70.20">
    <property type="match status" value="1"/>
</dbReference>
<evidence type="ECO:0000313" key="6">
    <source>
        <dbReference type="Proteomes" id="UP000193404"/>
    </source>
</evidence>
<dbReference type="Gene3D" id="3.10.580.10">
    <property type="entry name" value="CBS-domain"/>
    <property type="match status" value="2"/>
</dbReference>
<accession>A0A1W6JZ60</accession>
<reference evidence="5 6" key="1">
    <citation type="submission" date="2017-03" db="EMBL/GenBank/DDBJ databases">
        <title>Sulfur activation and transportation mechanism of thermophilic Archaea Acidianus manzaensis YN-25.</title>
        <authorList>
            <person name="Ma Y."/>
            <person name="Yang Y."/>
            <person name="Xia J."/>
        </authorList>
    </citation>
    <scope>NUCLEOTIDE SEQUENCE [LARGE SCALE GENOMIC DNA]</scope>
    <source>
        <strain evidence="5 6">YN-25</strain>
    </source>
</reference>
<evidence type="ECO:0000313" key="5">
    <source>
        <dbReference type="EMBL" id="ARM75549.1"/>
    </source>
</evidence>
<dbReference type="KEGG" id="aman:B6F84_05540"/>
<dbReference type="RefSeq" id="WP_148691319.1">
    <property type="nucleotide sequence ID" value="NZ_CP020477.1"/>
</dbReference>
<dbReference type="SMART" id="SM00116">
    <property type="entry name" value="CBS"/>
    <property type="match status" value="3"/>
</dbReference>
<protein>
    <submittedName>
        <fullName evidence="5">Signal transduction protein</fullName>
    </submittedName>
</protein>
<dbReference type="PROSITE" id="PS51379">
    <property type="entry name" value="4FE4S_FER_2"/>
    <property type="match status" value="2"/>
</dbReference>
<dbReference type="InterPro" id="IPR017896">
    <property type="entry name" value="4Fe4S_Fe-S-bd"/>
</dbReference>
<dbReference type="PROSITE" id="PS51371">
    <property type="entry name" value="CBS"/>
    <property type="match status" value="1"/>
</dbReference>
<dbReference type="STRING" id="282676.B6F84_05540"/>